<gene>
    <name evidence="1" type="ORF">LOC71_23670</name>
</gene>
<dbReference type="PROSITE" id="PS51257">
    <property type="entry name" value="PROKAR_LIPOPROTEIN"/>
    <property type="match status" value="1"/>
</dbReference>
<keyword evidence="2" id="KW-1185">Reference proteome</keyword>
<organism evidence="1 2">
    <name type="scientific">Rhodopirellula halodulae</name>
    <dbReference type="NCBI Taxonomy" id="2894198"/>
    <lineage>
        <taxon>Bacteria</taxon>
        <taxon>Pseudomonadati</taxon>
        <taxon>Planctomycetota</taxon>
        <taxon>Planctomycetia</taxon>
        <taxon>Pirellulales</taxon>
        <taxon>Pirellulaceae</taxon>
        <taxon>Rhodopirellula</taxon>
    </lineage>
</organism>
<reference evidence="1" key="1">
    <citation type="submission" date="2021-11" db="EMBL/GenBank/DDBJ databases">
        <title>Genome sequence.</title>
        <authorList>
            <person name="Sun Q."/>
        </authorList>
    </citation>
    <scope>NUCLEOTIDE SEQUENCE</scope>
    <source>
        <strain evidence="1">JC740</strain>
    </source>
</reference>
<dbReference type="EMBL" id="JAJKFW010000064">
    <property type="protein sequence ID" value="MCC9645289.1"/>
    <property type="molecule type" value="Genomic_DNA"/>
</dbReference>
<proteinExistence type="predicted"/>
<sequence length="63" mass="6641">MRLTLLSFASGLLCLSLVGCNDSGENQLATEGATAEDFAKYEADLAATFSDADYEDEGADITE</sequence>
<evidence type="ECO:0008006" key="3">
    <source>
        <dbReference type="Google" id="ProtNLM"/>
    </source>
</evidence>
<comment type="caution">
    <text evidence="1">The sequence shown here is derived from an EMBL/GenBank/DDBJ whole genome shotgun (WGS) entry which is preliminary data.</text>
</comment>
<dbReference type="RefSeq" id="WP_230276915.1">
    <property type="nucleotide sequence ID" value="NZ_JAJKFW010000064.1"/>
</dbReference>
<evidence type="ECO:0000313" key="2">
    <source>
        <dbReference type="Proteomes" id="UP001430306"/>
    </source>
</evidence>
<name>A0ABS8NNW6_9BACT</name>
<evidence type="ECO:0000313" key="1">
    <source>
        <dbReference type="EMBL" id="MCC9645289.1"/>
    </source>
</evidence>
<accession>A0ABS8NNW6</accession>
<dbReference type="Proteomes" id="UP001430306">
    <property type="component" value="Unassembled WGS sequence"/>
</dbReference>
<protein>
    <recommendedName>
        <fullName evidence="3">Secreted protein</fullName>
    </recommendedName>
</protein>